<organism evidence="1 2">
    <name type="scientific">Micromonospora taraxaci</name>
    <dbReference type="NCBI Taxonomy" id="1316803"/>
    <lineage>
        <taxon>Bacteria</taxon>
        <taxon>Bacillati</taxon>
        <taxon>Actinomycetota</taxon>
        <taxon>Actinomycetes</taxon>
        <taxon>Micromonosporales</taxon>
        <taxon>Micromonosporaceae</taxon>
        <taxon>Micromonospora</taxon>
    </lineage>
</organism>
<evidence type="ECO:0000313" key="1">
    <source>
        <dbReference type="EMBL" id="TWG18894.1"/>
    </source>
</evidence>
<keyword evidence="1" id="KW-0418">Kinase</keyword>
<evidence type="ECO:0000313" key="2">
    <source>
        <dbReference type="Proteomes" id="UP000317685"/>
    </source>
</evidence>
<dbReference type="SUPFAM" id="SSF52540">
    <property type="entry name" value="P-loop containing nucleoside triphosphate hydrolases"/>
    <property type="match status" value="1"/>
</dbReference>
<comment type="caution">
    <text evidence="1">The sequence shown here is derived from an EMBL/GenBank/DDBJ whole genome shotgun (WGS) entry which is preliminary data.</text>
</comment>
<reference evidence="1 2" key="1">
    <citation type="submission" date="2019-06" db="EMBL/GenBank/DDBJ databases">
        <title>Sequencing the genomes of 1000 actinobacteria strains.</title>
        <authorList>
            <person name="Klenk H.-P."/>
        </authorList>
    </citation>
    <scope>NUCLEOTIDE SEQUENCE [LARGE SCALE GENOMIC DNA]</scope>
    <source>
        <strain evidence="1 2">DSM 45885</strain>
    </source>
</reference>
<dbReference type="InterPro" id="IPR027417">
    <property type="entry name" value="P-loop_NTPase"/>
</dbReference>
<protein>
    <submittedName>
        <fullName evidence="1">Putative kinase</fullName>
    </submittedName>
</protein>
<gene>
    <name evidence="1" type="ORF">FHU34_114268</name>
</gene>
<dbReference type="GeneID" id="300129763"/>
<dbReference type="Proteomes" id="UP000317685">
    <property type="component" value="Unassembled WGS sequence"/>
</dbReference>
<proteinExistence type="predicted"/>
<sequence length="190" mass="21316">MKLDDGIVVLSGPPCSGKTTAGAVLAAERSFPGHRRVHLAVDTLFDLLFPGSDRNRDDRLRAYHGAHLLARMLVDRGETVVLECTYARREQRASLLKALAGSTASLWVVEFFVTPEEAVSRFRERRQATDLDEALVRERADAFPYFDEALRLESSAGTPEEHAQRITTWLQQGPRPVDQEAWTRAGRGWN</sequence>
<dbReference type="EMBL" id="VIWZ01000001">
    <property type="protein sequence ID" value="TWG18894.1"/>
    <property type="molecule type" value="Genomic_DNA"/>
</dbReference>
<dbReference type="OrthoDB" id="3819922at2"/>
<keyword evidence="2" id="KW-1185">Reference proteome</keyword>
<dbReference type="Pfam" id="PF13671">
    <property type="entry name" value="AAA_33"/>
    <property type="match status" value="1"/>
</dbReference>
<keyword evidence="1" id="KW-0808">Transferase</keyword>
<dbReference type="AlphaFoldDB" id="A0A561W4W5"/>
<dbReference type="Gene3D" id="3.40.50.300">
    <property type="entry name" value="P-loop containing nucleotide triphosphate hydrolases"/>
    <property type="match status" value="1"/>
</dbReference>
<name>A0A561W4W5_9ACTN</name>
<accession>A0A561W4W5</accession>
<dbReference type="RefSeq" id="WP_145783254.1">
    <property type="nucleotide sequence ID" value="NZ_JBEZJC010000014.1"/>
</dbReference>
<dbReference type="GO" id="GO:0016301">
    <property type="term" value="F:kinase activity"/>
    <property type="evidence" value="ECO:0007669"/>
    <property type="project" value="UniProtKB-KW"/>
</dbReference>